<reference evidence="1 2" key="1">
    <citation type="submission" date="2018-05" db="EMBL/GenBank/DDBJ databases">
        <title>Genomic Encyclopedia of Archaeal and Bacterial Type Strains, Phase II (KMG-II): from individual species to whole genera.</title>
        <authorList>
            <person name="Goeker M."/>
        </authorList>
    </citation>
    <scope>NUCLEOTIDE SEQUENCE [LARGE SCALE GENOMIC DNA]</scope>
    <source>
        <strain evidence="1 2">DSM 22214</strain>
    </source>
</reference>
<name>A0A316EAN7_9BACT</name>
<evidence type="ECO:0000313" key="1">
    <source>
        <dbReference type="EMBL" id="PWK27001.1"/>
    </source>
</evidence>
<protein>
    <submittedName>
        <fullName evidence="1">Uncharacterized protein</fullName>
    </submittedName>
</protein>
<evidence type="ECO:0000313" key="2">
    <source>
        <dbReference type="Proteomes" id="UP000245489"/>
    </source>
</evidence>
<dbReference type="RefSeq" id="WP_109742576.1">
    <property type="nucleotide sequence ID" value="NZ_QGGO01000008.1"/>
</dbReference>
<comment type="caution">
    <text evidence="1">The sequence shown here is derived from an EMBL/GenBank/DDBJ whole genome shotgun (WGS) entry which is preliminary data.</text>
</comment>
<accession>A0A316EAN7</accession>
<dbReference type="AlphaFoldDB" id="A0A316EAN7"/>
<keyword evidence="2" id="KW-1185">Reference proteome</keyword>
<dbReference type="Proteomes" id="UP000245489">
    <property type="component" value="Unassembled WGS sequence"/>
</dbReference>
<organism evidence="1 2">
    <name type="scientific">Arcicella aurantiaca</name>
    <dbReference type="NCBI Taxonomy" id="591202"/>
    <lineage>
        <taxon>Bacteria</taxon>
        <taxon>Pseudomonadati</taxon>
        <taxon>Bacteroidota</taxon>
        <taxon>Cytophagia</taxon>
        <taxon>Cytophagales</taxon>
        <taxon>Flectobacillaceae</taxon>
        <taxon>Arcicella</taxon>
    </lineage>
</organism>
<dbReference type="Gene3D" id="3.40.50.300">
    <property type="entry name" value="P-loop containing nucleotide triphosphate hydrolases"/>
    <property type="match status" value="1"/>
</dbReference>
<sequence>MAKKSDDEVQSYNWLIVGRQRTGKTSSLLAMIIELQYAAYKRGKKKRVLIFNPDGKNDVFEKKSLIINEVRNTIPEFNKMPGSLKKISASAISKIGNANDDLYNWYVVTDGDIKDFSDPCRVLRDFIIVYDDCNNIITGNIAGKRFEGFKDVLAGNRIRNNDTIITYHDTTQVPPKLWTYFQRAIVKQTDDADSKNPYANIGKARKAMIQALQEVEKENQRVKNPDGDFAQRIVWLNEEYVFQNVGNELITKLGNKMYKAVGKKIEAIV</sequence>
<gene>
    <name evidence="1" type="ORF">LV89_01813</name>
</gene>
<dbReference type="InterPro" id="IPR027417">
    <property type="entry name" value="P-loop_NTPase"/>
</dbReference>
<dbReference type="EMBL" id="QGGO01000008">
    <property type="protein sequence ID" value="PWK27001.1"/>
    <property type="molecule type" value="Genomic_DNA"/>
</dbReference>
<dbReference type="OrthoDB" id="793813at2"/>
<proteinExistence type="predicted"/>